<comment type="caution">
    <text evidence="6">The sequence shown here is derived from an EMBL/GenBank/DDBJ whole genome shotgun (WGS) entry which is preliminary data.</text>
</comment>
<evidence type="ECO:0000256" key="5">
    <source>
        <dbReference type="ARBA" id="ARBA00023180"/>
    </source>
</evidence>
<keyword evidence="2" id="KW-0328">Glycosyltransferase</keyword>
<name>A0A811R979_9POAL</name>
<proteinExistence type="predicted"/>
<dbReference type="PANTHER" id="PTHR45719:SF3">
    <property type="entry name" value="BETA-GLUCURONOSYLTRANSFERASE GLCAT14A"/>
    <property type="match status" value="1"/>
</dbReference>
<keyword evidence="3" id="KW-0808">Transferase</keyword>
<dbReference type="GO" id="GO:0016020">
    <property type="term" value="C:membrane"/>
    <property type="evidence" value="ECO:0007669"/>
    <property type="project" value="UniProtKB-SubCell"/>
</dbReference>
<keyword evidence="5" id="KW-0325">Glycoprotein</keyword>
<dbReference type="InterPro" id="IPR044610">
    <property type="entry name" value="GLCAT14A/B/C"/>
</dbReference>
<comment type="subcellular location">
    <subcellularLocation>
        <location evidence="1">Membrane</location>
        <topology evidence="1">Single-pass type II membrane protein</topology>
    </subcellularLocation>
</comment>
<dbReference type="AlphaFoldDB" id="A0A811R979"/>
<evidence type="ECO:0000256" key="3">
    <source>
        <dbReference type="ARBA" id="ARBA00022679"/>
    </source>
</evidence>
<dbReference type="OrthoDB" id="773653at2759"/>
<organism evidence="6 7">
    <name type="scientific">Miscanthus lutarioriparius</name>
    <dbReference type="NCBI Taxonomy" id="422564"/>
    <lineage>
        <taxon>Eukaryota</taxon>
        <taxon>Viridiplantae</taxon>
        <taxon>Streptophyta</taxon>
        <taxon>Embryophyta</taxon>
        <taxon>Tracheophyta</taxon>
        <taxon>Spermatophyta</taxon>
        <taxon>Magnoliopsida</taxon>
        <taxon>Liliopsida</taxon>
        <taxon>Poales</taxon>
        <taxon>Poaceae</taxon>
        <taxon>PACMAD clade</taxon>
        <taxon>Panicoideae</taxon>
        <taxon>Andropogonodae</taxon>
        <taxon>Andropogoneae</taxon>
        <taxon>Saccharinae</taxon>
        <taxon>Miscanthus</taxon>
    </lineage>
</organism>
<dbReference type="Proteomes" id="UP000604825">
    <property type="component" value="Unassembled WGS sequence"/>
</dbReference>
<dbReference type="Pfam" id="PF02485">
    <property type="entry name" value="Branch"/>
    <property type="match status" value="1"/>
</dbReference>
<dbReference type="GO" id="GO:0015020">
    <property type="term" value="F:glucuronosyltransferase activity"/>
    <property type="evidence" value="ECO:0007669"/>
    <property type="project" value="InterPro"/>
</dbReference>
<dbReference type="EMBL" id="CAJGYO010000014">
    <property type="protein sequence ID" value="CAD6266571.1"/>
    <property type="molecule type" value="Genomic_DNA"/>
</dbReference>
<evidence type="ECO:0000256" key="1">
    <source>
        <dbReference type="ARBA" id="ARBA00004606"/>
    </source>
</evidence>
<protein>
    <submittedName>
        <fullName evidence="6">Uncharacterized protein</fullName>
    </submittedName>
</protein>
<sequence>MKPLAHSLHAAVDRRWLLPLAVGSALSLLLLVALTTFPSPFPSTSTPSSSALFVEHKLAPTPPSPAAAASPPRIAFLISGSAGDASALRRVLLALYHPRNRYILHLDAEAPDSDRRSLAADLASHPAIAAAANVRVVDRANLVTYRGPTMVANTLHAAAAFLWGHAGDGGSHWDWFINLSASDYPLVTQDDLIHVFSKLPRDLNFIDHTSDIGWKEFQRAKPVIIDPGLYMKKKADVFWIPQRRSVPTAFKLFTDSWIFATC</sequence>
<dbReference type="PANTHER" id="PTHR45719">
    <property type="entry name" value="GLYCOSYLTRANSFERASE"/>
    <property type="match status" value="1"/>
</dbReference>
<evidence type="ECO:0000256" key="4">
    <source>
        <dbReference type="ARBA" id="ARBA00023136"/>
    </source>
</evidence>
<accession>A0A811R979</accession>
<reference evidence="6" key="1">
    <citation type="submission" date="2020-10" db="EMBL/GenBank/DDBJ databases">
        <authorList>
            <person name="Han B."/>
            <person name="Lu T."/>
            <person name="Zhao Q."/>
            <person name="Huang X."/>
            <person name="Zhao Y."/>
        </authorList>
    </citation>
    <scope>NUCLEOTIDE SEQUENCE</scope>
</reference>
<evidence type="ECO:0000313" key="6">
    <source>
        <dbReference type="EMBL" id="CAD6266571.1"/>
    </source>
</evidence>
<evidence type="ECO:0000256" key="2">
    <source>
        <dbReference type="ARBA" id="ARBA00022676"/>
    </source>
</evidence>
<dbReference type="InterPro" id="IPR003406">
    <property type="entry name" value="Glyco_trans_14"/>
</dbReference>
<keyword evidence="4" id="KW-0472">Membrane</keyword>
<gene>
    <name evidence="6" type="ORF">NCGR_LOCUS49876</name>
</gene>
<keyword evidence="7" id="KW-1185">Reference proteome</keyword>
<evidence type="ECO:0000313" key="7">
    <source>
        <dbReference type="Proteomes" id="UP000604825"/>
    </source>
</evidence>